<gene>
    <name evidence="1" type="ORF">ABOZ73_13965</name>
</gene>
<dbReference type="EMBL" id="CP158375">
    <property type="protein sequence ID" value="XDO95894.1"/>
    <property type="molecule type" value="Genomic_DNA"/>
</dbReference>
<dbReference type="GO" id="GO:0006974">
    <property type="term" value="P:DNA damage response"/>
    <property type="evidence" value="ECO:0007669"/>
    <property type="project" value="TreeGrafter"/>
</dbReference>
<dbReference type="PANTHER" id="PTHR34387">
    <property type="entry name" value="SLR1258 PROTEIN"/>
    <property type="match status" value="1"/>
</dbReference>
<sequence>MSDNRLLPAAVAGGLVAAGLAIGGGLIGGGIVDARTGDRTVTVRGLAERDAKADLAVMPLRFTQSGDELSQVQAAIDADIGKVRGFLAAQGFKPEEIDLGRLEVVDNNAREYGPQNVRARYILAQTVSVRSTDVDRVQGTTRALSDLVRQGVVLQDFRGASYVFTKLNDVRPAMIKEATASARSGAEQFARDSGASLGGISRATQGSFEIQARDQVGDQGPDASIMKRLRVVTTVSYALK</sequence>
<dbReference type="PANTHER" id="PTHR34387:SF2">
    <property type="entry name" value="SLR1258 PROTEIN"/>
    <property type="match status" value="1"/>
</dbReference>
<name>A0AB39KQC3_9CAUL</name>
<evidence type="ECO:0000313" key="1">
    <source>
        <dbReference type="EMBL" id="XDO95894.1"/>
    </source>
</evidence>
<protein>
    <submittedName>
        <fullName evidence="1">SIMPL domain-containing protein</fullName>
    </submittedName>
</protein>
<accession>A0AB39KQC3</accession>
<dbReference type="Gene3D" id="3.30.110.170">
    <property type="entry name" value="Protein of unknown function (DUF541), domain 1"/>
    <property type="match status" value="1"/>
</dbReference>
<dbReference type="InterPro" id="IPR007497">
    <property type="entry name" value="SIMPL/DUF541"/>
</dbReference>
<dbReference type="Gene3D" id="3.30.70.2970">
    <property type="entry name" value="Protein of unknown function (DUF541), domain 2"/>
    <property type="match status" value="1"/>
</dbReference>
<organism evidence="1">
    <name type="scientific">Caulobacter sp. 73W</name>
    <dbReference type="NCBI Taxonomy" id="3161137"/>
    <lineage>
        <taxon>Bacteria</taxon>
        <taxon>Pseudomonadati</taxon>
        <taxon>Pseudomonadota</taxon>
        <taxon>Alphaproteobacteria</taxon>
        <taxon>Caulobacterales</taxon>
        <taxon>Caulobacteraceae</taxon>
        <taxon>Caulobacter</taxon>
    </lineage>
</organism>
<dbReference type="InterPro" id="IPR016907">
    <property type="entry name" value="UCP029033"/>
</dbReference>
<dbReference type="Pfam" id="PF04402">
    <property type="entry name" value="SIMPL"/>
    <property type="match status" value="1"/>
</dbReference>
<dbReference type="PIRSF" id="PIRSF029033">
    <property type="entry name" value="UCP029033"/>
    <property type="match status" value="1"/>
</dbReference>
<dbReference type="AlphaFoldDB" id="A0AB39KQC3"/>
<dbReference type="RefSeq" id="WP_369058744.1">
    <property type="nucleotide sequence ID" value="NZ_CP158375.1"/>
</dbReference>
<dbReference type="InterPro" id="IPR052022">
    <property type="entry name" value="26kDa_periplasmic_antigen"/>
</dbReference>
<proteinExistence type="predicted"/>
<reference evidence="1" key="1">
    <citation type="submission" date="2024-06" db="EMBL/GenBank/DDBJ databases">
        <title>Caulobacter inopinatus, sp. nov.</title>
        <authorList>
            <person name="Donachie S.P."/>
        </authorList>
    </citation>
    <scope>NUCLEOTIDE SEQUENCE</scope>
    <source>
        <strain evidence="1">73W</strain>
    </source>
</reference>